<evidence type="ECO:0000313" key="11">
    <source>
        <dbReference type="Proteomes" id="UP000326396"/>
    </source>
</evidence>
<feature type="domain" description="CCHC-type" evidence="8">
    <location>
        <begin position="346"/>
        <end position="361"/>
    </location>
</feature>
<organism evidence="10 11">
    <name type="scientific">Mikania micrantha</name>
    <name type="common">bitter vine</name>
    <dbReference type="NCBI Taxonomy" id="192012"/>
    <lineage>
        <taxon>Eukaryota</taxon>
        <taxon>Viridiplantae</taxon>
        <taxon>Streptophyta</taxon>
        <taxon>Embryophyta</taxon>
        <taxon>Tracheophyta</taxon>
        <taxon>Spermatophyta</taxon>
        <taxon>Magnoliopsida</taxon>
        <taxon>eudicotyledons</taxon>
        <taxon>Gunneridae</taxon>
        <taxon>Pentapetalae</taxon>
        <taxon>asterids</taxon>
        <taxon>campanulids</taxon>
        <taxon>Asterales</taxon>
        <taxon>Asteraceae</taxon>
        <taxon>Asteroideae</taxon>
        <taxon>Heliantheae alliance</taxon>
        <taxon>Eupatorieae</taxon>
        <taxon>Mikania</taxon>
    </lineage>
</organism>
<dbReference type="Pfam" id="PF00665">
    <property type="entry name" value="rve"/>
    <property type="match status" value="1"/>
</dbReference>
<dbReference type="InterPro" id="IPR043502">
    <property type="entry name" value="DNA/RNA_pol_sf"/>
</dbReference>
<dbReference type="GO" id="GO:0003676">
    <property type="term" value="F:nucleic acid binding"/>
    <property type="evidence" value="ECO:0007669"/>
    <property type="project" value="InterPro"/>
</dbReference>
<keyword evidence="1" id="KW-0645">Protease</keyword>
<feature type="region of interest" description="Disordered" evidence="7">
    <location>
        <begin position="213"/>
        <end position="249"/>
    </location>
</feature>
<evidence type="ECO:0000256" key="5">
    <source>
        <dbReference type="PROSITE-ProRule" id="PRU00047"/>
    </source>
</evidence>
<feature type="region of interest" description="Disordered" evidence="7">
    <location>
        <begin position="439"/>
        <end position="478"/>
    </location>
</feature>
<name>A0A5N6N1R1_9ASTR</name>
<proteinExistence type="predicted"/>
<keyword evidence="11" id="KW-1185">Reference proteome</keyword>
<dbReference type="InterPro" id="IPR025724">
    <property type="entry name" value="GAG-pre-integrase_dom"/>
</dbReference>
<evidence type="ECO:0000259" key="8">
    <source>
        <dbReference type="PROSITE" id="PS50158"/>
    </source>
</evidence>
<dbReference type="InterPro" id="IPR012337">
    <property type="entry name" value="RNaseH-like_sf"/>
</dbReference>
<dbReference type="InterPro" id="IPR001584">
    <property type="entry name" value="Integrase_cat-core"/>
</dbReference>
<feature type="compositionally biased region" description="Polar residues" evidence="7">
    <location>
        <begin position="1377"/>
        <end position="1390"/>
    </location>
</feature>
<feature type="compositionally biased region" description="Low complexity" evidence="7">
    <location>
        <begin position="223"/>
        <end position="238"/>
    </location>
</feature>
<evidence type="ECO:0000256" key="4">
    <source>
        <dbReference type="ARBA" id="ARBA00022801"/>
    </source>
</evidence>
<dbReference type="PANTHER" id="PTHR42648:SF32">
    <property type="entry name" value="RIBONUCLEASE H-LIKE DOMAIN, GAG-PRE-INTEGRASE DOMAIN PROTEIN-RELATED"/>
    <property type="match status" value="1"/>
</dbReference>
<dbReference type="Pfam" id="PF14223">
    <property type="entry name" value="Retrotran_gag_2"/>
    <property type="match status" value="1"/>
</dbReference>
<evidence type="ECO:0000256" key="2">
    <source>
        <dbReference type="ARBA" id="ARBA00022723"/>
    </source>
</evidence>
<dbReference type="Gene3D" id="4.10.60.10">
    <property type="entry name" value="Zinc finger, CCHC-type"/>
    <property type="match status" value="1"/>
</dbReference>
<evidence type="ECO:0000256" key="3">
    <source>
        <dbReference type="ARBA" id="ARBA00022750"/>
    </source>
</evidence>
<feature type="coiled-coil region" evidence="6">
    <location>
        <begin position="539"/>
        <end position="573"/>
    </location>
</feature>
<dbReference type="GO" id="GO:0015074">
    <property type="term" value="P:DNA integration"/>
    <property type="evidence" value="ECO:0007669"/>
    <property type="project" value="InterPro"/>
</dbReference>
<dbReference type="GO" id="GO:0008270">
    <property type="term" value="F:zinc ion binding"/>
    <property type="evidence" value="ECO:0007669"/>
    <property type="project" value="UniProtKB-KW"/>
</dbReference>
<dbReference type="GO" id="GO:0006508">
    <property type="term" value="P:proteolysis"/>
    <property type="evidence" value="ECO:0007669"/>
    <property type="project" value="UniProtKB-KW"/>
</dbReference>
<keyword evidence="5" id="KW-0863">Zinc-finger</keyword>
<feature type="domain" description="CCHC-type" evidence="8">
    <location>
        <begin position="785"/>
        <end position="799"/>
    </location>
</feature>
<dbReference type="Pfam" id="PF13976">
    <property type="entry name" value="gag_pre-integrs"/>
    <property type="match status" value="1"/>
</dbReference>
<keyword evidence="6" id="KW-0175">Coiled coil</keyword>
<dbReference type="Pfam" id="PF07727">
    <property type="entry name" value="RVT_2"/>
    <property type="match status" value="1"/>
</dbReference>
<dbReference type="GO" id="GO:0004190">
    <property type="term" value="F:aspartic-type endopeptidase activity"/>
    <property type="evidence" value="ECO:0007669"/>
    <property type="project" value="UniProtKB-KW"/>
</dbReference>
<comment type="caution">
    <text evidence="10">The sequence shown here is derived from an EMBL/GenBank/DDBJ whole genome shotgun (WGS) entry which is preliminary data.</text>
</comment>
<dbReference type="InterPro" id="IPR001878">
    <property type="entry name" value="Znf_CCHC"/>
</dbReference>
<evidence type="ECO:0000256" key="7">
    <source>
        <dbReference type="SAM" id="MobiDB-lite"/>
    </source>
</evidence>
<accession>A0A5N6N1R1</accession>
<evidence type="ECO:0000256" key="6">
    <source>
        <dbReference type="SAM" id="Coils"/>
    </source>
</evidence>
<dbReference type="Gene3D" id="3.30.420.10">
    <property type="entry name" value="Ribonuclease H-like superfamily/Ribonuclease H"/>
    <property type="match status" value="1"/>
</dbReference>
<keyword evidence="4" id="KW-0378">Hydrolase</keyword>
<keyword evidence="5" id="KW-0862">Zinc</keyword>
<feature type="compositionally biased region" description="Polar residues" evidence="7">
    <location>
        <begin position="390"/>
        <end position="401"/>
    </location>
</feature>
<feature type="compositionally biased region" description="Acidic residues" evidence="7">
    <location>
        <begin position="462"/>
        <end position="477"/>
    </location>
</feature>
<dbReference type="PANTHER" id="PTHR42648">
    <property type="entry name" value="TRANSPOSASE, PUTATIVE-RELATED"/>
    <property type="match status" value="1"/>
</dbReference>
<dbReference type="InterPro" id="IPR054722">
    <property type="entry name" value="PolX-like_BBD"/>
</dbReference>
<dbReference type="Proteomes" id="UP000326396">
    <property type="component" value="Linkage Group LG4"/>
</dbReference>
<feature type="region of interest" description="Disordered" evidence="7">
    <location>
        <begin position="1368"/>
        <end position="1406"/>
    </location>
</feature>
<dbReference type="SUPFAM" id="SSF57756">
    <property type="entry name" value="Retrovirus zinc finger-like domains"/>
    <property type="match status" value="2"/>
</dbReference>
<protein>
    <submittedName>
        <fullName evidence="10">Uncharacterized protein</fullName>
    </submittedName>
</protein>
<dbReference type="SMART" id="SM00343">
    <property type="entry name" value="ZnF_C2HC"/>
    <property type="match status" value="2"/>
</dbReference>
<dbReference type="SUPFAM" id="SSF56672">
    <property type="entry name" value="DNA/RNA polymerases"/>
    <property type="match status" value="1"/>
</dbReference>
<dbReference type="Pfam" id="PF00098">
    <property type="entry name" value="zf-CCHC"/>
    <property type="match status" value="2"/>
</dbReference>
<dbReference type="InterPro" id="IPR036875">
    <property type="entry name" value="Znf_CCHC_sf"/>
</dbReference>
<dbReference type="EMBL" id="SZYD01000014">
    <property type="protein sequence ID" value="KAD4180441.1"/>
    <property type="molecule type" value="Genomic_DNA"/>
</dbReference>
<feature type="region of interest" description="Disordered" evidence="7">
    <location>
        <begin position="360"/>
        <end position="402"/>
    </location>
</feature>
<dbReference type="CDD" id="cd09272">
    <property type="entry name" value="RNase_HI_RT_Ty1"/>
    <property type="match status" value="1"/>
</dbReference>
<keyword evidence="2" id="KW-0479">Metal-binding</keyword>
<feature type="domain" description="Integrase catalytic" evidence="9">
    <location>
        <begin position="1099"/>
        <end position="1265"/>
    </location>
</feature>
<gene>
    <name evidence="10" type="ORF">E3N88_29032</name>
</gene>
<keyword evidence="3" id="KW-0064">Aspartyl protease</keyword>
<dbReference type="Pfam" id="PF22936">
    <property type="entry name" value="Pol_BBD"/>
    <property type="match status" value="1"/>
</dbReference>
<dbReference type="InterPro" id="IPR013103">
    <property type="entry name" value="RVT_2"/>
</dbReference>
<evidence type="ECO:0000259" key="9">
    <source>
        <dbReference type="PROSITE" id="PS50994"/>
    </source>
</evidence>
<evidence type="ECO:0000313" key="10">
    <source>
        <dbReference type="EMBL" id="KAD4180441.1"/>
    </source>
</evidence>
<dbReference type="SUPFAM" id="SSF53098">
    <property type="entry name" value="Ribonuclease H-like"/>
    <property type="match status" value="1"/>
</dbReference>
<reference evidence="10 11" key="1">
    <citation type="submission" date="2019-05" db="EMBL/GenBank/DDBJ databases">
        <title>Mikania micrantha, genome provides insights into the molecular mechanism of rapid growth.</title>
        <authorList>
            <person name="Liu B."/>
        </authorList>
    </citation>
    <scope>NUCLEOTIDE SEQUENCE [LARGE SCALE GENOMIC DNA]</scope>
    <source>
        <strain evidence="10">NLD-2019</strain>
        <tissue evidence="10">Leaf</tissue>
    </source>
</reference>
<sequence length="2004" mass="227084">MEDLALMANQNHRIQTLLLTETETGNSNKAPKLLSLDDYPHWKYRFEIHINGVDTNLWMMIEGGYLRPLNEDGTPMLVTRMTEPQRKLYDYEKKAYAILSQSIATDIFHQFRQFTSAKLLWDALQQRYEGNDALKSIKSKALKKEFNSFIELFNHELKTTTQEKIQCLADALPPKWESFLMVLKQNQMLAHMDINDFIQKLKEQEIENKWKAKRVAQTTEAPSSTQIHFSQSSSSTSTQKEHHQPAASLKTENFDKVTVEIAKEHMGLLSTLVSSYDGLVAGQIGNPYLTNDDYSQIDPDDMERIDIMWALASAVRRAKEFVKRTGKDINLNKESKFGFDMASVTCYNCGEKGHFARQCKQPKKAGNKNPFQHQKSSNSNPERRLVPIDSPTQVGSSTSASKALMVQQDEGVNWDFRFNTDQGELDKACVAEIQKVEDYSEENTLEEPKINDTEASSSESDSMTDSDTQESDAEIEDSSTQFALMVNSSASSESEQVYTDCSSSHSECFNCVDLKSKVLAYQKHNSDLMNDLDLCIEANKILKSNEKDFQAKIDLLNRQLHEAEIAVLNKQDAITSYLNTINEIKKKLAIVECDYETLGQKLKSYESSSYIIEHMISRGTDQQGKGKVSYQNCPPPILNTFVNTPNDKDVKDFQVTTPLVIDPTGLFINEDSSKSEKSPVDGLVEDWVSDSEDESDDSYVSTQNQAPAVMKCDPISNSKIYKELGFVKASQESEAKYVTKSAFIGNKGTKGLGFNQDKLKSNVFKSHKQSFSDLKHFHKKGEKVCFECGALGHFVRSCPHLIRPKVAPPRKQNLNFVKTVRSESKSFLTKPKQPNQVKSVDKGKGKLMNLNVLKSVNVDQSKPSSIYLKNSFDKHAIWKVKSSESSVPPISDKPISDGKWIDVAPKAGVNSNWIVDSGASRHMTGDISLLTNVNAVRGGYVAFAGDKGGFITGEGILTNGQVSFDKVRYVKQLENNLLSVSQICDKEYKVLFDDSKCYILKQGVKIPEDWILMSAPRKQDLYVLNMATASCFMSKATEKYSILWHKRMGHLSLRKMNHLVHNHLVEGVSIKNFKLSDIYVSCKKGKQTKQPHKLKKFHSINVPLELLHMDLFGPVNQKSIAGDQYCLVITDEYSRYSWVFFLKEKSETFECIQVLVTKLESLYKLKIRQFHTDNGTEFKNHNMETFCNAQGIVQQFSAPYVPQMNGVAERKNRTLIEAARTMLADSSLPVQFWNEAVANACYTLNQVLILKRHGKTCFELLHNRKPNLKYLQPFGAPCTMLKKQEQGKFNEKVEEGYFLGYSTPNKRVYNTSTHNVEEWYHVDVQKYSMPPPGKGPDWMFDYSGLFDSFNMPPMYSDEDVAVQMLYDPQNAPDEPLQPSSESIPLTQINDDSSDTDDNLHPAAPEPEVNNLVPDLEDLNLNNLDPQVEVPDHPVGRINRIHPQENIIGSPLDGVKTRNQLSSGGLADILDFADVSFCAHSYFISQVEPCTVTEALKEESWVDAMQEELLQFKKLGFWQLVDKPKGAKVIGTRWVLRCKKDDHGIIVRNKARLVVQGFRQIEGLDYNEVFAPVARLEAIHIFLAYASFKRFKVYQMDVKSAFLHGVINETVYVSQPLGFEDPLHRDQVYKLDKALYGLHQAPRAWYETLSTHLLNNGFRRGVIDCTLFIREKDGDLLLVQVYVDDIIFGSTNDDLCKDFEKVMKEKFEMSSMGEMKFFLGLQVDQSEAGIFIHQTKYVGDILSRFSMSDAKPAGTPLAVNHGITPDEKGELIDATLYRGMIGSLMYLTASRPDIMFATCLCARYQSKPRVSHLIAVKRIMRYLKGTPDLGLWYPNDDNFELTAYSDSDYGGCKRDFKSTSAGCQFFGNRLVTWQCKKQTSVSTSTCEAEYIAAASCCSQIIWIQQQLRDYGLHFSNTPIYVDNTAAIAVTKNPVQHSKTKHIDIKYHFIRDCFEKKLIDVVKIHTDHQKADLFTKAFDKPRFLYLLSANGVFQKDEVLPSSESNK</sequence>
<dbReference type="OrthoDB" id="1716327at2759"/>
<dbReference type="PROSITE" id="PS50158">
    <property type="entry name" value="ZF_CCHC"/>
    <property type="match status" value="2"/>
</dbReference>
<dbReference type="InterPro" id="IPR036397">
    <property type="entry name" value="RNaseH_sf"/>
</dbReference>
<evidence type="ECO:0000256" key="1">
    <source>
        <dbReference type="ARBA" id="ARBA00022670"/>
    </source>
</evidence>
<dbReference type="InterPro" id="IPR039537">
    <property type="entry name" value="Retrotran_Ty1/copia-like"/>
</dbReference>
<feature type="compositionally biased region" description="Polar residues" evidence="7">
    <location>
        <begin position="369"/>
        <end position="380"/>
    </location>
</feature>
<dbReference type="PROSITE" id="PS50994">
    <property type="entry name" value="INTEGRASE"/>
    <property type="match status" value="1"/>
</dbReference>